<comment type="cofactor">
    <cofactor evidence="1">
        <name>[4Fe-4S] cluster</name>
        <dbReference type="ChEBI" id="CHEBI:49883"/>
    </cofactor>
</comment>
<dbReference type="InterPro" id="IPR023912">
    <property type="entry name" value="YjjW_bact"/>
</dbReference>
<reference evidence="12" key="1">
    <citation type="submission" date="2020-04" db="EMBL/GenBank/DDBJ databases">
        <title>Deep metagenomics examines the oral microbiome during advanced dental caries in children, revealing novel taxa and co-occurrences with host molecules.</title>
        <authorList>
            <person name="Baker J.L."/>
            <person name="Morton J.T."/>
            <person name="Dinis M."/>
            <person name="Alvarez R."/>
            <person name="Tran N.C."/>
            <person name="Knight R."/>
            <person name="Edlund A."/>
        </authorList>
    </citation>
    <scope>NUCLEOTIDE SEQUENCE</scope>
    <source>
        <strain evidence="12">JCVI_3_bin.11</strain>
    </source>
</reference>
<dbReference type="NCBIfam" id="TIGR04041">
    <property type="entry name" value="activase_YjjW"/>
    <property type="match status" value="1"/>
</dbReference>
<evidence type="ECO:0000313" key="13">
    <source>
        <dbReference type="Proteomes" id="UP000787322"/>
    </source>
</evidence>
<dbReference type="SFLD" id="SFLDG01118">
    <property type="entry name" value="activating_enzymes__group_2"/>
    <property type="match status" value="1"/>
</dbReference>
<gene>
    <name evidence="12" type="primary">yjjW</name>
    <name evidence="12" type="ORF">HXK24_02670</name>
</gene>
<dbReference type="InterPro" id="IPR017900">
    <property type="entry name" value="4Fe4S_Fe_S_CS"/>
</dbReference>
<dbReference type="InterPro" id="IPR012839">
    <property type="entry name" value="Organic_radical_activase"/>
</dbReference>
<feature type="domain" description="Radical SAM core" evidence="11">
    <location>
        <begin position="7"/>
        <end position="265"/>
    </location>
</feature>
<dbReference type="PROSITE" id="PS51379">
    <property type="entry name" value="4FE4S_FER_2"/>
    <property type="match status" value="1"/>
</dbReference>
<dbReference type="GO" id="GO:0046872">
    <property type="term" value="F:metal ion binding"/>
    <property type="evidence" value="ECO:0007669"/>
    <property type="project" value="UniProtKB-KW"/>
</dbReference>
<feature type="domain" description="4Fe-4S ferredoxin-type" evidence="10">
    <location>
        <begin position="29"/>
        <end position="57"/>
    </location>
</feature>
<dbReference type="InterPro" id="IPR001989">
    <property type="entry name" value="Radical_activat_CS"/>
</dbReference>
<proteinExistence type="inferred from homology"/>
<dbReference type="InterPro" id="IPR007197">
    <property type="entry name" value="rSAM"/>
</dbReference>
<dbReference type="CDD" id="cd01335">
    <property type="entry name" value="Radical_SAM"/>
    <property type="match status" value="1"/>
</dbReference>
<keyword evidence="4" id="KW-0949">S-adenosyl-L-methionine</keyword>
<dbReference type="SUPFAM" id="SSF102114">
    <property type="entry name" value="Radical SAM enzymes"/>
    <property type="match status" value="1"/>
</dbReference>
<evidence type="ECO:0000256" key="2">
    <source>
        <dbReference type="ARBA" id="ARBA00009777"/>
    </source>
</evidence>
<dbReference type="EMBL" id="JABZGU010000039">
    <property type="protein sequence ID" value="MBF4802713.1"/>
    <property type="molecule type" value="Genomic_DNA"/>
</dbReference>
<evidence type="ECO:0000256" key="5">
    <source>
        <dbReference type="ARBA" id="ARBA00022723"/>
    </source>
</evidence>
<dbReference type="InterPro" id="IPR058240">
    <property type="entry name" value="rSAM_sf"/>
</dbReference>
<accession>A0A9D6AF82</accession>
<dbReference type="Gene3D" id="3.30.70.20">
    <property type="match status" value="1"/>
</dbReference>
<comment type="catalytic activity">
    <reaction evidence="9">
        <text>glycyl-[protein] + reduced [flavodoxin] + S-adenosyl-L-methionine = glycin-2-yl radical-[protein] + semiquinone [flavodoxin] + 5'-deoxyadenosine + L-methionine + H(+)</text>
        <dbReference type="Rhea" id="RHEA:61976"/>
        <dbReference type="Rhea" id="RHEA-COMP:10622"/>
        <dbReference type="Rhea" id="RHEA-COMP:14480"/>
        <dbReference type="Rhea" id="RHEA-COMP:15993"/>
        <dbReference type="Rhea" id="RHEA-COMP:15994"/>
        <dbReference type="ChEBI" id="CHEBI:15378"/>
        <dbReference type="ChEBI" id="CHEBI:17319"/>
        <dbReference type="ChEBI" id="CHEBI:29947"/>
        <dbReference type="ChEBI" id="CHEBI:32722"/>
        <dbReference type="ChEBI" id="CHEBI:57618"/>
        <dbReference type="ChEBI" id="CHEBI:57844"/>
        <dbReference type="ChEBI" id="CHEBI:59789"/>
        <dbReference type="ChEBI" id="CHEBI:140311"/>
    </reaction>
</comment>
<dbReference type="SFLD" id="SFLDF00392">
    <property type="entry name" value="YjjI_activase"/>
    <property type="match status" value="1"/>
</dbReference>
<dbReference type="PROSITE" id="PS01087">
    <property type="entry name" value="RADICAL_ACTIVATING"/>
    <property type="match status" value="1"/>
</dbReference>
<keyword evidence="5" id="KW-0479">Metal-binding</keyword>
<protein>
    <submittedName>
        <fullName evidence="12">YjjW family glycine radical enzyme activase</fullName>
    </submittedName>
</protein>
<dbReference type="SFLD" id="SFLDS00029">
    <property type="entry name" value="Radical_SAM"/>
    <property type="match status" value="1"/>
</dbReference>
<dbReference type="Pfam" id="PF04055">
    <property type="entry name" value="Radical_SAM"/>
    <property type="match status" value="1"/>
</dbReference>
<comment type="similarity">
    <text evidence="2">Belongs to the organic radical-activating enzymes family.</text>
</comment>
<dbReference type="PIRSF" id="PIRSF000371">
    <property type="entry name" value="PFL_act_enz"/>
    <property type="match status" value="1"/>
</dbReference>
<keyword evidence="3" id="KW-0004">4Fe-4S</keyword>
<evidence type="ECO:0000259" key="11">
    <source>
        <dbReference type="PROSITE" id="PS51918"/>
    </source>
</evidence>
<organism evidence="12 13">
    <name type="scientific">Lancefieldella parvula</name>
    <dbReference type="NCBI Taxonomy" id="1382"/>
    <lineage>
        <taxon>Bacteria</taxon>
        <taxon>Bacillati</taxon>
        <taxon>Actinomycetota</taxon>
        <taxon>Coriobacteriia</taxon>
        <taxon>Coriobacteriales</taxon>
        <taxon>Atopobiaceae</taxon>
        <taxon>Lancefieldella</taxon>
    </lineage>
</organism>
<dbReference type="SFLD" id="SFLDG01066">
    <property type="entry name" value="organic_radical-activating_enz"/>
    <property type="match status" value="1"/>
</dbReference>
<dbReference type="PANTHER" id="PTHR30352">
    <property type="entry name" value="PYRUVATE FORMATE-LYASE-ACTIVATING ENZYME"/>
    <property type="match status" value="1"/>
</dbReference>
<dbReference type="PROSITE" id="PS51918">
    <property type="entry name" value="RADICAL_SAM"/>
    <property type="match status" value="1"/>
</dbReference>
<evidence type="ECO:0000256" key="3">
    <source>
        <dbReference type="ARBA" id="ARBA00022485"/>
    </source>
</evidence>
<evidence type="ECO:0000259" key="10">
    <source>
        <dbReference type="PROSITE" id="PS51379"/>
    </source>
</evidence>
<evidence type="ECO:0000256" key="1">
    <source>
        <dbReference type="ARBA" id="ARBA00001966"/>
    </source>
</evidence>
<dbReference type="GO" id="GO:0016491">
    <property type="term" value="F:oxidoreductase activity"/>
    <property type="evidence" value="ECO:0007669"/>
    <property type="project" value="UniProtKB-KW"/>
</dbReference>
<dbReference type="SUPFAM" id="SSF54862">
    <property type="entry name" value="4Fe-4S ferredoxins"/>
    <property type="match status" value="1"/>
</dbReference>
<keyword evidence="8" id="KW-0411">Iron-sulfur</keyword>
<name>A0A9D6AF82_9ACTN</name>
<sequence length="270" mass="29815">MIPFSLVDGPGSRTAVFLQGCNIRCAYCHNPETQVECISCQACVKPCPAHALSVADGKVVWDNSICINCDNCIKVCQHKSTPKIELLSAREVADRCISNMPFIRGITTSGGECMLRPDFLYELFTYCNAAGLSCLIDSNGTIDFTEYRDLLDLSSGVMLDVKAWDDQWFEHLTGENGVTVRKNLAFLAEQNKLEEVRVIVTEGWNDAEDAVDGIATTLGEKVGQTRIRLMKFRRFGVRGPMEKSPSPSDERMQAIESQARSLGFGKVVVS</sequence>
<dbReference type="PANTHER" id="PTHR30352:SF13">
    <property type="entry name" value="GLYCYL-RADICAL ENZYME ACTIVATING ENZYME YJJW-RELATED"/>
    <property type="match status" value="1"/>
</dbReference>
<evidence type="ECO:0000256" key="7">
    <source>
        <dbReference type="ARBA" id="ARBA00023004"/>
    </source>
</evidence>
<dbReference type="InterPro" id="IPR013785">
    <property type="entry name" value="Aldolase_TIM"/>
</dbReference>
<dbReference type="InterPro" id="IPR040074">
    <property type="entry name" value="BssD/PflA/YjjW"/>
</dbReference>
<evidence type="ECO:0000256" key="8">
    <source>
        <dbReference type="ARBA" id="ARBA00023014"/>
    </source>
</evidence>
<dbReference type="Proteomes" id="UP000787322">
    <property type="component" value="Unassembled WGS sequence"/>
</dbReference>
<dbReference type="AlphaFoldDB" id="A0A9D6AF82"/>
<comment type="caution">
    <text evidence="12">The sequence shown here is derived from an EMBL/GenBank/DDBJ whole genome shotgun (WGS) entry which is preliminary data.</text>
</comment>
<dbReference type="InterPro" id="IPR017896">
    <property type="entry name" value="4Fe4S_Fe-S-bd"/>
</dbReference>
<evidence type="ECO:0000256" key="9">
    <source>
        <dbReference type="ARBA" id="ARBA00047365"/>
    </source>
</evidence>
<keyword evidence="7" id="KW-0408">Iron</keyword>
<evidence type="ECO:0000256" key="4">
    <source>
        <dbReference type="ARBA" id="ARBA00022691"/>
    </source>
</evidence>
<dbReference type="GO" id="GO:0051539">
    <property type="term" value="F:4 iron, 4 sulfur cluster binding"/>
    <property type="evidence" value="ECO:0007669"/>
    <property type="project" value="UniProtKB-KW"/>
</dbReference>
<evidence type="ECO:0000256" key="6">
    <source>
        <dbReference type="ARBA" id="ARBA00023002"/>
    </source>
</evidence>
<dbReference type="InterPro" id="IPR034457">
    <property type="entry name" value="Organic_radical-activating"/>
</dbReference>
<dbReference type="PROSITE" id="PS00198">
    <property type="entry name" value="4FE4S_FER_1"/>
    <property type="match status" value="1"/>
</dbReference>
<dbReference type="Gene3D" id="3.20.20.70">
    <property type="entry name" value="Aldolase class I"/>
    <property type="match status" value="1"/>
</dbReference>
<evidence type="ECO:0000313" key="12">
    <source>
        <dbReference type="EMBL" id="MBF4802713.1"/>
    </source>
</evidence>
<keyword evidence="6" id="KW-0560">Oxidoreductase</keyword>